<organism evidence="2 3">
    <name type="scientific">Methylobacterium longum</name>
    <dbReference type="NCBI Taxonomy" id="767694"/>
    <lineage>
        <taxon>Bacteria</taxon>
        <taxon>Pseudomonadati</taxon>
        <taxon>Pseudomonadota</taxon>
        <taxon>Alphaproteobacteria</taxon>
        <taxon>Hyphomicrobiales</taxon>
        <taxon>Methylobacteriaceae</taxon>
        <taxon>Methylobacterium</taxon>
    </lineage>
</organism>
<dbReference type="Proteomes" id="UP001244297">
    <property type="component" value="Unassembled WGS sequence"/>
</dbReference>
<keyword evidence="1" id="KW-0472">Membrane</keyword>
<evidence type="ECO:0000313" key="3">
    <source>
        <dbReference type="Proteomes" id="UP001244297"/>
    </source>
</evidence>
<accession>A0ABT8AW29</accession>
<keyword evidence="1" id="KW-0812">Transmembrane</keyword>
<sequence>MPGDLILCSLFLIGILTSVAADCRLRRAEAAPWMNGCITAAGAALVFVACAAALR</sequence>
<dbReference type="EMBL" id="JAUFPT010000077">
    <property type="protein sequence ID" value="MDN3573524.1"/>
    <property type="molecule type" value="Genomic_DNA"/>
</dbReference>
<protein>
    <submittedName>
        <fullName evidence="2">Uncharacterized protein</fullName>
    </submittedName>
</protein>
<name>A0ABT8AW29_9HYPH</name>
<keyword evidence="3" id="KW-1185">Reference proteome</keyword>
<feature type="transmembrane region" description="Helical" evidence="1">
    <location>
        <begin position="30"/>
        <end position="54"/>
    </location>
</feature>
<proteinExistence type="predicted"/>
<evidence type="ECO:0000313" key="2">
    <source>
        <dbReference type="EMBL" id="MDN3573524.1"/>
    </source>
</evidence>
<dbReference type="RefSeq" id="WP_238286041.1">
    <property type="nucleotide sequence ID" value="NZ_BPQS01000005.1"/>
</dbReference>
<reference evidence="3" key="1">
    <citation type="journal article" date="2019" name="Int. J. Syst. Evol. Microbiol.">
        <title>The Global Catalogue of Microorganisms (GCM) 10K type strain sequencing project: providing services to taxonomists for standard genome sequencing and annotation.</title>
        <authorList>
            <consortium name="The Broad Institute Genomics Platform"/>
            <consortium name="The Broad Institute Genome Sequencing Center for Infectious Disease"/>
            <person name="Wu L."/>
            <person name="Ma J."/>
        </authorList>
    </citation>
    <scope>NUCLEOTIDE SEQUENCE [LARGE SCALE GENOMIC DNA]</scope>
    <source>
        <strain evidence="3">CECT 7806</strain>
    </source>
</reference>
<comment type="caution">
    <text evidence="2">The sequence shown here is derived from an EMBL/GenBank/DDBJ whole genome shotgun (WGS) entry which is preliminary data.</text>
</comment>
<keyword evidence="1" id="KW-1133">Transmembrane helix</keyword>
<gene>
    <name evidence="2" type="ORF">QWZ18_23230</name>
</gene>
<evidence type="ECO:0000256" key="1">
    <source>
        <dbReference type="SAM" id="Phobius"/>
    </source>
</evidence>